<dbReference type="SMART" id="SM00020">
    <property type="entry name" value="Tryp_SPc"/>
    <property type="match status" value="1"/>
</dbReference>
<dbReference type="InterPro" id="IPR011360">
    <property type="entry name" value="Compl_C2_B"/>
</dbReference>
<evidence type="ECO:0000259" key="22">
    <source>
        <dbReference type="PROSITE" id="PS50923"/>
    </source>
</evidence>
<evidence type="ECO:0000256" key="1">
    <source>
        <dbReference type="ARBA" id="ARBA00001936"/>
    </source>
</evidence>
<dbReference type="SMART" id="SM00032">
    <property type="entry name" value="CCP"/>
    <property type="match status" value="3"/>
</dbReference>
<dbReference type="PANTHER" id="PTHR46393">
    <property type="entry name" value="SUSHI DOMAIN-CONTAINING PROTEIN"/>
    <property type="match status" value="1"/>
</dbReference>
<dbReference type="InterPro" id="IPR000436">
    <property type="entry name" value="Sushi_SCR_CCP_dom"/>
</dbReference>
<keyword evidence="11" id="KW-0378">Hydrolase</keyword>
<keyword evidence="13" id="KW-0391">Immunity</keyword>
<dbReference type="PANTHER" id="PTHR46393:SF6">
    <property type="entry name" value="COMPLEMENT C2-RELATED"/>
    <property type="match status" value="1"/>
</dbReference>
<evidence type="ECO:0000256" key="16">
    <source>
        <dbReference type="ARBA" id="ARBA00029636"/>
    </source>
</evidence>
<organism evidence="23">
    <name type="scientific">Ctenopharyngodon idella</name>
    <name type="common">Grass carp</name>
    <name type="synonym">Leuciscus idella</name>
    <dbReference type="NCBI Taxonomy" id="7959"/>
    <lineage>
        <taxon>Eukaryota</taxon>
        <taxon>Metazoa</taxon>
        <taxon>Chordata</taxon>
        <taxon>Craniata</taxon>
        <taxon>Vertebrata</taxon>
        <taxon>Euteleostomi</taxon>
        <taxon>Actinopterygii</taxon>
        <taxon>Neopterygii</taxon>
        <taxon>Teleostei</taxon>
        <taxon>Ostariophysi</taxon>
        <taxon>Cypriniformes</taxon>
        <taxon>Xenocyprididae</taxon>
        <taxon>Xenocypridinae</taxon>
        <taxon>Ctenopharyngodon</taxon>
    </lineage>
</organism>
<feature type="chain" id="PRO_5003622600" description="C3/C5 convertase" evidence="19">
    <location>
        <begin position="22"/>
        <end position="752"/>
    </location>
</feature>
<evidence type="ECO:0000256" key="15">
    <source>
        <dbReference type="ARBA" id="ARBA00023180"/>
    </source>
</evidence>
<dbReference type="SUPFAM" id="SSF53300">
    <property type="entry name" value="vWA-like"/>
    <property type="match status" value="1"/>
</dbReference>
<evidence type="ECO:0000256" key="11">
    <source>
        <dbReference type="ARBA" id="ARBA00022801"/>
    </source>
</evidence>
<feature type="disulfide bond" evidence="18">
    <location>
        <begin position="115"/>
        <end position="142"/>
    </location>
</feature>
<dbReference type="GO" id="GO:0006508">
    <property type="term" value="P:proteolysis"/>
    <property type="evidence" value="ECO:0007669"/>
    <property type="project" value="UniProtKB-KW"/>
</dbReference>
<dbReference type="AlphaFoldDB" id="H9N3Y9"/>
<comment type="caution">
    <text evidence="18">Lacks conserved residue(s) required for the propagation of feature annotation.</text>
</comment>
<feature type="active site" description="Charge relay system" evidence="17">
    <location>
        <position position="559"/>
    </location>
</feature>
<dbReference type="Gene3D" id="2.40.10.10">
    <property type="entry name" value="Trypsin-like serine proteases"/>
    <property type="match status" value="2"/>
</dbReference>
<dbReference type="InterPro" id="IPR018114">
    <property type="entry name" value="TRYPSIN_HIS"/>
</dbReference>
<feature type="domain" description="Sushi" evidence="22">
    <location>
        <begin position="85"/>
        <end position="144"/>
    </location>
</feature>
<feature type="active site" description="Charge relay system" evidence="17">
    <location>
        <position position="509"/>
    </location>
</feature>
<dbReference type="GO" id="GO:0006956">
    <property type="term" value="P:complement activation"/>
    <property type="evidence" value="ECO:0007669"/>
    <property type="project" value="InterPro"/>
</dbReference>
<proteinExistence type="evidence at transcript level"/>
<dbReference type="Pfam" id="PF00092">
    <property type="entry name" value="VWA"/>
    <property type="match status" value="1"/>
</dbReference>
<feature type="domain" description="Peptidase S1" evidence="21">
    <location>
        <begin position="449"/>
        <end position="741"/>
    </location>
</feature>
<dbReference type="PROSITE" id="PS50923">
    <property type="entry name" value="SUSHI"/>
    <property type="match status" value="3"/>
</dbReference>
<evidence type="ECO:0000256" key="7">
    <source>
        <dbReference type="ARBA" id="ARBA00022659"/>
    </source>
</evidence>
<dbReference type="EMBL" id="JF747038">
    <property type="protein sequence ID" value="AFD18592.1"/>
    <property type="molecule type" value="mRNA"/>
</dbReference>
<evidence type="ECO:0000256" key="4">
    <source>
        <dbReference type="ARBA" id="ARBA00004613"/>
    </source>
</evidence>
<evidence type="ECO:0000256" key="8">
    <source>
        <dbReference type="ARBA" id="ARBA00022670"/>
    </source>
</evidence>
<feature type="active site" description="Charge relay system" evidence="17">
    <location>
        <position position="682"/>
    </location>
</feature>
<name>H9N3Y9_CTEID</name>
<dbReference type="PROSITE" id="PS50234">
    <property type="entry name" value="VWFA"/>
    <property type="match status" value="1"/>
</dbReference>
<dbReference type="MEROPS" id="S01.196"/>
<dbReference type="Pfam" id="PF00084">
    <property type="entry name" value="Sushi"/>
    <property type="match status" value="2"/>
</dbReference>
<dbReference type="CDD" id="cd00033">
    <property type="entry name" value="CCP"/>
    <property type="match status" value="3"/>
</dbReference>
<keyword evidence="12" id="KW-0720">Serine protease</keyword>
<evidence type="ECO:0000256" key="19">
    <source>
        <dbReference type="SAM" id="SignalP"/>
    </source>
</evidence>
<dbReference type="FunFam" id="2.10.70.10:FF:000019">
    <property type="entry name" value="Complement factor b,-like"/>
    <property type="match status" value="1"/>
</dbReference>
<evidence type="ECO:0000259" key="20">
    <source>
        <dbReference type="PROSITE" id="PS50234"/>
    </source>
</evidence>
<evidence type="ECO:0000256" key="14">
    <source>
        <dbReference type="ARBA" id="ARBA00023157"/>
    </source>
</evidence>
<dbReference type="GO" id="GO:0004252">
    <property type="term" value="F:serine-type endopeptidase activity"/>
    <property type="evidence" value="ECO:0007669"/>
    <property type="project" value="InterPro"/>
</dbReference>
<dbReference type="Gene3D" id="2.10.70.10">
    <property type="entry name" value="Complement Module, domain 1"/>
    <property type="match status" value="3"/>
</dbReference>
<accession>H9N3Y9</accession>
<evidence type="ECO:0000256" key="3">
    <source>
        <dbReference type="ARBA" id="ARBA00004241"/>
    </source>
</evidence>
<dbReference type="CDD" id="cd00190">
    <property type="entry name" value="Tryp_SPc"/>
    <property type="match status" value="1"/>
</dbReference>
<dbReference type="SMART" id="SM00327">
    <property type="entry name" value="VWA"/>
    <property type="match status" value="1"/>
</dbReference>
<feature type="domain" description="Sushi" evidence="22">
    <location>
        <begin position="147"/>
        <end position="204"/>
    </location>
</feature>
<evidence type="ECO:0000256" key="2">
    <source>
        <dbReference type="ARBA" id="ARBA00001946"/>
    </source>
</evidence>
<dbReference type="InterPro" id="IPR001314">
    <property type="entry name" value="Peptidase_S1A"/>
</dbReference>
<comment type="cofactor">
    <cofactor evidence="2">
        <name>Mg(2+)</name>
        <dbReference type="ChEBI" id="CHEBI:18420"/>
    </cofactor>
</comment>
<evidence type="ECO:0000256" key="13">
    <source>
        <dbReference type="ARBA" id="ARBA00022859"/>
    </source>
</evidence>
<dbReference type="SUPFAM" id="SSF57535">
    <property type="entry name" value="Complement control module/SCR domain"/>
    <property type="match status" value="3"/>
</dbReference>
<protein>
    <recommendedName>
        <fullName evidence="16">C3/C5 convertase</fullName>
    </recommendedName>
</protein>
<evidence type="ECO:0000256" key="5">
    <source>
        <dbReference type="ARBA" id="ARBA00022525"/>
    </source>
</evidence>
<evidence type="ECO:0000256" key="17">
    <source>
        <dbReference type="PIRSR" id="PIRSR001154-1"/>
    </source>
</evidence>
<reference evidence="23" key="1">
    <citation type="journal article" date="2012" name="Fish Shellfish Immunol.">
        <title>Molecular cloning, characterization and expression of the complement component Bf/C2 gene in grass carp.</title>
        <authorList>
            <person name="Shen Y."/>
            <person name="Zhang J."/>
            <person name="Xu X."/>
            <person name="Fu J."/>
            <person name="Liu F."/>
            <person name="Li J."/>
        </authorList>
    </citation>
    <scope>NUCLEOTIDE SEQUENCE</scope>
</reference>
<dbReference type="InterPro" id="IPR002035">
    <property type="entry name" value="VWF_A"/>
</dbReference>
<keyword evidence="5" id="KW-0964">Secreted</keyword>
<dbReference type="CDD" id="cd01470">
    <property type="entry name" value="vWA_complement_factors"/>
    <property type="match status" value="1"/>
</dbReference>
<evidence type="ECO:0000256" key="10">
    <source>
        <dbReference type="ARBA" id="ARBA00022737"/>
    </source>
</evidence>
<dbReference type="PROSITE" id="PS00134">
    <property type="entry name" value="TRYPSIN_HIS"/>
    <property type="match status" value="1"/>
</dbReference>
<dbReference type="SUPFAM" id="SSF50494">
    <property type="entry name" value="Trypsin-like serine proteases"/>
    <property type="match status" value="1"/>
</dbReference>
<dbReference type="InterPro" id="IPR036465">
    <property type="entry name" value="vWFA_dom_sf"/>
</dbReference>
<dbReference type="GO" id="GO:0009617">
    <property type="term" value="P:response to bacterium"/>
    <property type="evidence" value="ECO:0007669"/>
    <property type="project" value="TreeGrafter"/>
</dbReference>
<evidence type="ECO:0000256" key="6">
    <source>
        <dbReference type="ARBA" id="ARBA00022588"/>
    </source>
</evidence>
<keyword evidence="7 18" id="KW-0768">Sushi</keyword>
<keyword evidence="8" id="KW-0645">Protease</keyword>
<dbReference type="InterPro" id="IPR035976">
    <property type="entry name" value="Sushi/SCR/CCP_sf"/>
</dbReference>
<dbReference type="PROSITE" id="PS50240">
    <property type="entry name" value="TRYPSIN_DOM"/>
    <property type="match status" value="1"/>
</dbReference>
<keyword evidence="10" id="KW-0677">Repeat</keyword>
<feature type="domain" description="Sushi" evidence="22">
    <location>
        <begin position="14"/>
        <end position="84"/>
    </location>
</feature>
<dbReference type="PIRSF" id="PIRSF001154">
    <property type="entry name" value="Compl_C2_B"/>
    <property type="match status" value="1"/>
</dbReference>
<keyword evidence="14 18" id="KW-1015">Disulfide bond</keyword>
<feature type="signal peptide" evidence="19">
    <location>
        <begin position="1"/>
        <end position="21"/>
    </location>
</feature>
<dbReference type="GO" id="GO:0070062">
    <property type="term" value="C:extracellular exosome"/>
    <property type="evidence" value="ECO:0007669"/>
    <property type="project" value="TreeGrafter"/>
</dbReference>
<comment type="subcellular location">
    <subcellularLocation>
        <location evidence="3">Cell surface</location>
    </subcellularLocation>
    <subcellularLocation>
        <location evidence="4">Secreted</location>
    </subcellularLocation>
</comment>
<comment type="cofactor">
    <cofactor evidence="1">
        <name>Mn(2+)</name>
        <dbReference type="ChEBI" id="CHEBI:29035"/>
    </cofactor>
</comment>
<dbReference type="SMR" id="H9N3Y9"/>
<dbReference type="InterPro" id="IPR001254">
    <property type="entry name" value="Trypsin_dom"/>
</dbReference>
<keyword evidence="15" id="KW-0325">Glycoprotein</keyword>
<dbReference type="InterPro" id="IPR009003">
    <property type="entry name" value="Peptidase_S1_PA"/>
</dbReference>
<dbReference type="Gene3D" id="3.40.50.410">
    <property type="entry name" value="von Willebrand factor, type A domain"/>
    <property type="match status" value="1"/>
</dbReference>
<dbReference type="GO" id="GO:0045087">
    <property type="term" value="P:innate immune response"/>
    <property type="evidence" value="ECO:0007669"/>
    <property type="project" value="UniProtKB-KW"/>
</dbReference>
<evidence type="ECO:0000313" key="23">
    <source>
        <dbReference type="EMBL" id="AFD18592.1"/>
    </source>
</evidence>
<evidence type="ECO:0000259" key="21">
    <source>
        <dbReference type="PROSITE" id="PS50240"/>
    </source>
</evidence>
<dbReference type="Pfam" id="PF00089">
    <property type="entry name" value="Trypsin"/>
    <property type="match status" value="1"/>
</dbReference>
<evidence type="ECO:0000256" key="9">
    <source>
        <dbReference type="ARBA" id="ARBA00022729"/>
    </source>
</evidence>
<evidence type="ECO:0000256" key="12">
    <source>
        <dbReference type="ARBA" id="ARBA00022825"/>
    </source>
</evidence>
<evidence type="ECO:0000256" key="18">
    <source>
        <dbReference type="PROSITE-ProRule" id="PRU00302"/>
    </source>
</evidence>
<dbReference type="InterPro" id="IPR043504">
    <property type="entry name" value="Peptidase_S1_PA_chymotrypsin"/>
</dbReference>
<dbReference type="PRINTS" id="PR00722">
    <property type="entry name" value="CHYMOTRYPSIN"/>
</dbReference>
<dbReference type="GO" id="GO:0009986">
    <property type="term" value="C:cell surface"/>
    <property type="evidence" value="ECO:0007669"/>
    <property type="project" value="UniProtKB-SubCell"/>
</dbReference>
<sequence>MEHEPWLNLFMLAMLCPLITGAPSSNLCSEENLRISGGSFSFSKDGSLVRYNCSEGYYPTVKIRRCNKGGWNPMPKRKPPECKKITCPDPRGFENGEVYPYLPRYFVNDTTHYSCHSGYTFRGSGVRVCQLNGKWSGSTPVCGRNSDHCPDPGTPAGSTRTGHIFNIDDKVIYRCDKTLTLIGSKERVCQDDGQWSGTEPECYADFTYDTPEEASEAFSSSLKSNLAVSQQDEGTDQYGKKIHVDKGGKLDIYIALDVSDSIEEDDFEKAKDVIKTLIDKISYYEVSPNYEILIFATDVYRIVSMRDFKSGQGNNLEQILKRLANYKYESKGDRSGTNIAQAYKNILESMQIEQITNKEDFLETQHIVIMFSDGQANMGGNPKVHVDNIKNLVINDHSREDKLELYVFGMGDDANAEDINDLKTDRGNEKFFFKLQSIEKLQETFDNMIDEGTSVALCGLYRDYDDSYSSHERRQYPWLAKISVTRSDGTISNCMGSLVTSTFILTAAHCFKFGDTPERKTVDIGSNIRRIKVKQYIPHPRYNLRAKKHMGIPEYYEFDVALIQLVEPLIMGVDLRPICIPCTKETSGALRLSDREGTCRKHQEVLMSAETVNAAFISERKKKIEKKFIKIKQGKWRDSYIEDAKKAEGITATNAEDIVTDNFLCSGGTEPNRDDIACKGDSGGATFVVPGNRMVQVGIISWGVKDLCARNPNAMSEPQSRDYHTSLFSAEVRSFLKDYVGDGTLGTPLTFL</sequence>
<keyword evidence="6" id="KW-0399">Innate immunity</keyword>
<feature type="disulfide bond" evidence="18">
    <location>
        <begin position="175"/>
        <end position="202"/>
    </location>
</feature>
<keyword evidence="9 19" id="KW-0732">Signal</keyword>
<feature type="domain" description="VWFA" evidence="20">
    <location>
        <begin position="251"/>
        <end position="448"/>
    </location>
</feature>